<feature type="transmembrane region" description="Helical" evidence="1">
    <location>
        <begin position="52"/>
        <end position="76"/>
    </location>
</feature>
<gene>
    <name evidence="2" type="ORF">G1H10_22940</name>
</gene>
<keyword evidence="3" id="KW-1185">Reference proteome</keyword>
<feature type="transmembrane region" description="Helical" evidence="1">
    <location>
        <begin position="138"/>
        <end position="162"/>
    </location>
</feature>
<sequence>MSSGPSPTGVIHDIGYRGYDGPRLGRRAVARALFVHSLRGVFGIGRSAKSKVLPVGLSVIMCVPALVLAVVTVIGAGRGLLDDVPLDYSHYAMVLQAALAIFLATQAPQTVSLDLRFNTLPLYVSRPLERPDYVVAKYAAMTLGVFLLLAVPLLIMYVGALFAELPAGDETAEVAAALVGAAIYALVLSGLALLIASLTSRRGFGVAGIITTLVMTYAVATALQGVVGIDNDDAVTAGWLGLISPMTLVDGVQVWALGTDPATPAGPASDATGITFVLVTLAVVVGCLGLLVARYRKVRL</sequence>
<feature type="transmembrane region" description="Helical" evidence="1">
    <location>
        <begin position="203"/>
        <end position="223"/>
    </location>
</feature>
<comment type="caution">
    <text evidence="2">The sequence shown here is derived from an EMBL/GenBank/DDBJ whole genome shotgun (WGS) entry which is preliminary data.</text>
</comment>
<evidence type="ECO:0000256" key="1">
    <source>
        <dbReference type="SAM" id="Phobius"/>
    </source>
</evidence>
<feature type="transmembrane region" description="Helical" evidence="1">
    <location>
        <begin position="174"/>
        <end position="196"/>
    </location>
</feature>
<dbReference type="Proteomes" id="UP000475214">
    <property type="component" value="Unassembled WGS sequence"/>
</dbReference>
<dbReference type="EMBL" id="JAAGOA010000018">
    <property type="protein sequence ID" value="NEE03024.1"/>
    <property type="molecule type" value="Genomic_DNA"/>
</dbReference>
<evidence type="ECO:0000313" key="3">
    <source>
        <dbReference type="Proteomes" id="UP000475214"/>
    </source>
</evidence>
<organism evidence="2 3">
    <name type="scientific">Phytoactinopolyspora halotolerans</name>
    <dbReference type="NCBI Taxonomy" id="1981512"/>
    <lineage>
        <taxon>Bacteria</taxon>
        <taxon>Bacillati</taxon>
        <taxon>Actinomycetota</taxon>
        <taxon>Actinomycetes</taxon>
        <taxon>Jiangellales</taxon>
        <taxon>Jiangellaceae</taxon>
        <taxon>Phytoactinopolyspora</taxon>
    </lineage>
</organism>
<feature type="transmembrane region" description="Helical" evidence="1">
    <location>
        <begin position="273"/>
        <end position="293"/>
    </location>
</feature>
<keyword evidence="1" id="KW-0472">Membrane</keyword>
<accession>A0A6L9SEH9</accession>
<protein>
    <submittedName>
        <fullName evidence="2">ABC transporter permease</fullName>
    </submittedName>
</protein>
<dbReference type="AlphaFoldDB" id="A0A6L9SEH9"/>
<reference evidence="2 3" key="1">
    <citation type="submission" date="2020-02" db="EMBL/GenBank/DDBJ databases">
        <authorList>
            <person name="Li X.-J."/>
            <person name="Han X.-M."/>
        </authorList>
    </citation>
    <scope>NUCLEOTIDE SEQUENCE [LARGE SCALE GENOMIC DNA]</scope>
    <source>
        <strain evidence="2 3">CCTCC AB 2017055</strain>
    </source>
</reference>
<name>A0A6L9SEH9_9ACTN</name>
<proteinExistence type="predicted"/>
<evidence type="ECO:0000313" key="2">
    <source>
        <dbReference type="EMBL" id="NEE03024.1"/>
    </source>
</evidence>
<keyword evidence="1" id="KW-1133">Transmembrane helix</keyword>
<keyword evidence="1" id="KW-0812">Transmembrane</keyword>